<dbReference type="PRINTS" id="PR01036">
    <property type="entry name" value="TCRTETB"/>
</dbReference>
<keyword evidence="3" id="KW-1003">Cell membrane</keyword>
<feature type="transmembrane region" description="Helical" evidence="8">
    <location>
        <begin position="128"/>
        <end position="150"/>
    </location>
</feature>
<evidence type="ECO:0000256" key="7">
    <source>
        <dbReference type="ARBA" id="ARBA00023251"/>
    </source>
</evidence>
<feature type="transmembrane region" description="Helical" evidence="8">
    <location>
        <begin position="191"/>
        <end position="211"/>
    </location>
</feature>
<keyword evidence="11" id="KW-1185">Reference proteome</keyword>
<evidence type="ECO:0000256" key="1">
    <source>
        <dbReference type="ARBA" id="ARBA00004651"/>
    </source>
</evidence>
<keyword evidence="5 8" id="KW-1133">Transmembrane helix</keyword>
<keyword evidence="2" id="KW-0813">Transport</keyword>
<dbReference type="InterPro" id="IPR020846">
    <property type="entry name" value="MFS_dom"/>
</dbReference>
<dbReference type="EMBL" id="BAAASL010000019">
    <property type="protein sequence ID" value="GAA2722384.1"/>
    <property type="molecule type" value="Genomic_DNA"/>
</dbReference>
<feature type="domain" description="Major facilitator superfamily (MFS) profile" evidence="9">
    <location>
        <begin position="37"/>
        <end position="475"/>
    </location>
</feature>
<gene>
    <name evidence="10" type="ORF">GCM10010315_47510</name>
</gene>
<organism evidence="10 11">
    <name type="scientific">Streptomyces luteosporeus</name>
    <dbReference type="NCBI Taxonomy" id="173856"/>
    <lineage>
        <taxon>Bacteria</taxon>
        <taxon>Bacillati</taxon>
        <taxon>Actinomycetota</taxon>
        <taxon>Actinomycetes</taxon>
        <taxon>Kitasatosporales</taxon>
        <taxon>Streptomycetaceae</taxon>
        <taxon>Streptomyces</taxon>
    </lineage>
</organism>
<dbReference type="Pfam" id="PF07690">
    <property type="entry name" value="MFS_1"/>
    <property type="match status" value="1"/>
</dbReference>
<dbReference type="CDD" id="cd17321">
    <property type="entry name" value="MFS_MMR_MDR_like"/>
    <property type="match status" value="1"/>
</dbReference>
<proteinExistence type="predicted"/>
<evidence type="ECO:0000256" key="8">
    <source>
        <dbReference type="SAM" id="Phobius"/>
    </source>
</evidence>
<evidence type="ECO:0000256" key="5">
    <source>
        <dbReference type="ARBA" id="ARBA00022989"/>
    </source>
</evidence>
<feature type="transmembrane region" description="Helical" evidence="8">
    <location>
        <begin position="70"/>
        <end position="91"/>
    </location>
</feature>
<feature type="transmembrane region" description="Helical" evidence="8">
    <location>
        <begin position="32"/>
        <end position="50"/>
    </location>
</feature>
<dbReference type="RefSeq" id="WP_344437645.1">
    <property type="nucleotide sequence ID" value="NZ_BAAASL010000019.1"/>
</dbReference>
<feature type="transmembrane region" description="Helical" evidence="8">
    <location>
        <begin position="356"/>
        <end position="375"/>
    </location>
</feature>
<accession>A0ABN3U0F0</accession>
<dbReference type="PANTHER" id="PTHR42718:SF46">
    <property type="entry name" value="BLR6921 PROTEIN"/>
    <property type="match status" value="1"/>
</dbReference>
<dbReference type="InterPro" id="IPR036259">
    <property type="entry name" value="MFS_trans_sf"/>
</dbReference>
<evidence type="ECO:0000313" key="11">
    <source>
        <dbReference type="Proteomes" id="UP001500886"/>
    </source>
</evidence>
<keyword evidence="7" id="KW-0046">Antibiotic resistance</keyword>
<feature type="transmembrane region" description="Helical" evidence="8">
    <location>
        <begin position="422"/>
        <end position="441"/>
    </location>
</feature>
<keyword evidence="4 8" id="KW-0812">Transmembrane</keyword>
<dbReference type="PROSITE" id="PS50850">
    <property type="entry name" value="MFS"/>
    <property type="match status" value="1"/>
</dbReference>
<comment type="subcellular location">
    <subcellularLocation>
        <location evidence="1">Cell membrane</location>
        <topology evidence="1">Multi-pass membrane protein</topology>
    </subcellularLocation>
</comment>
<feature type="transmembrane region" description="Helical" evidence="8">
    <location>
        <begin position="103"/>
        <end position="122"/>
    </location>
</feature>
<comment type="caution">
    <text evidence="10">The sequence shown here is derived from an EMBL/GenBank/DDBJ whole genome shotgun (WGS) entry which is preliminary data.</text>
</comment>
<dbReference type="Gene3D" id="1.20.1250.20">
    <property type="entry name" value="MFS general substrate transporter like domains"/>
    <property type="match status" value="1"/>
</dbReference>
<evidence type="ECO:0000256" key="4">
    <source>
        <dbReference type="ARBA" id="ARBA00022692"/>
    </source>
</evidence>
<feature type="transmembrane region" description="Helical" evidence="8">
    <location>
        <begin position="323"/>
        <end position="344"/>
    </location>
</feature>
<dbReference type="SUPFAM" id="SSF103473">
    <property type="entry name" value="MFS general substrate transporter"/>
    <property type="match status" value="1"/>
</dbReference>
<reference evidence="10 11" key="1">
    <citation type="journal article" date="2019" name="Int. J. Syst. Evol. Microbiol.">
        <title>The Global Catalogue of Microorganisms (GCM) 10K type strain sequencing project: providing services to taxonomists for standard genome sequencing and annotation.</title>
        <authorList>
            <consortium name="The Broad Institute Genomics Platform"/>
            <consortium name="The Broad Institute Genome Sequencing Center for Infectious Disease"/>
            <person name="Wu L."/>
            <person name="Ma J."/>
        </authorList>
    </citation>
    <scope>NUCLEOTIDE SEQUENCE [LARGE SCALE GENOMIC DNA]</scope>
    <source>
        <strain evidence="10 11">JCM 4542</strain>
    </source>
</reference>
<dbReference type="Proteomes" id="UP001500886">
    <property type="component" value="Unassembled WGS sequence"/>
</dbReference>
<evidence type="ECO:0000256" key="2">
    <source>
        <dbReference type="ARBA" id="ARBA00022448"/>
    </source>
</evidence>
<protein>
    <submittedName>
        <fullName evidence="10">MFS transporter</fullName>
    </submittedName>
</protein>
<dbReference type="PANTHER" id="PTHR42718">
    <property type="entry name" value="MAJOR FACILITATOR SUPERFAMILY MULTIDRUG TRANSPORTER MFSC"/>
    <property type="match status" value="1"/>
</dbReference>
<name>A0ABN3U0F0_9ACTN</name>
<evidence type="ECO:0000259" key="9">
    <source>
        <dbReference type="PROSITE" id="PS50850"/>
    </source>
</evidence>
<evidence type="ECO:0000256" key="3">
    <source>
        <dbReference type="ARBA" id="ARBA00022475"/>
    </source>
</evidence>
<evidence type="ECO:0000256" key="6">
    <source>
        <dbReference type="ARBA" id="ARBA00023136"/>
    </source>
</evidence>
<feature type="transmembrane region" description="Helical" evidence="8">
    <location>
        <begin position="162"/>
        <end position="185"/>
    </location>
</feature>
<feature type="transmembrane region" description="Helical" evidence="8">
    <location>
        <begin position="453"/>
        <end position="472"/>
    </location>
</feature>
<dbReference type="InterPro" id="IPR011701">
    <property type="entry name" value="MFS"/>
</dbReference>
<evidence type="ECO:0000313" key="10">
    <source>
        <dbReference type="EMBL" id="GAA2722384.1"/>
    </source>
</evidence>
<keyword evidence="6 8" id="KW-0472">Membrane</keyword>
<sequence>MPSDVRAERTVRLPGALMRERPRPERIRTHPAAWRLAVATVCFGAFMGQLDAGIVSLTYADLRTGFGASLTAVTWVSLAYLLTLVALLLPAGRISDAHGRKLLYLYGFVVFTAASAGCALAPTLPVLIALRVVQAAGAALMQANSVALVATSAPPGRLRAALGVQATAQALGLALGPLAGGALVTTLGWRWIFALNVPVGLVAVVAGHFLLPRTRQRHVTPGFDLRGTALLALATTSALLALSALSAAPAPHRPAAAALLDAAGAGAGFVRRQRRATHPLLPPELLRPRPVRAGLAGALCGYLVLFGPMVLVPLVLIAHGTDALGAGLVLVWLPAGFATAAATADRTLPRGWSPRARCLLGAGLVLAALAALYVLPFTAATLPPALVLLGLGLGVFLPANNAVIMAAVPARCSGTGGGLVNMARATGSALGVALVTLALRLPGTGARTPHGPVLVLLASAAVALAATVRTPPTRPLPRRGRRAA</sequence>
<feature type="transmembrane region" description="Helical" evidence="8">
    <location>
        <begin position="387"/>
        <end position="410"/>
    </location>
</feature>
<feature type="transmembrane region" description="Helical" evidence="8">
    <location>
        <begin position="291"/>
        <end position="317"/>
    </location>
</feature>